<proteinExistence type="inferred from homology"/>
<dbReference type="EMBL" id="CP144532">
    <property type="protein sequence ID" value="WWC60041.1"/>
    <property type="molecule type" value="Genomic_DNA"/>
</dbReference>
<dbReference type="CDD" id="cd03357">
    <property type="entry name" value="LbH_MAT_GAT"/>
    <property type="match status" value="1"/>
</dbReference>
<evidence type="ECO:0000256" key="1">
    <source>
        <dbReference type="ARBA" id="ARBA00007274"/>
    </source>
</evidence>
<dbReference type="SMART" id="SM01266">
    <property type="entry name" value="Mac"/>
    <property type="match status" value="1"/>
</dbReference>
<dbReference type="InterPro" id="IPR024688">
    <property type="entry name" value="Mac_dom"/>
</dbReference>
<organism evidence="4">
    <name type="scientific">Kwoniella dejecticola CBS 10117</name>
    <dbReference type="NCBI Taxonomy" id="1296121"/>
    <lineage>
        <taxon>Eukaryota</taxon>
        <taxon>Fungi</taxon>
        <taxon>Dikarya</taxon>
        <taxon>Basidiomycota</taxon>
        <taxon>Agaricomycotina</taxon>
        <taxon>Tremellomycetes</taxon>
        <taxon>Tremellales</taxon>
        <taxon>Cryptococcaceae</taxon>
        <taxon>Kwoniella</taxon>
    </lineage>
</organism>
<dbReference type="EMBL" id="KI894029">
    <property type="protein sequence ID" value="OBR86609.1"/>
    <property type="molecule type" value="Genomic_DNA"/>
</dbReference>
<reference evidence="5" key="3">
    <citation type="submission" date="2024-02" db="EMBL/GenBank/DDBJ databases">
        <title>Comparative genomics of Cryptococcus and Kwoniella reveals pathogenesis evolution and contrasting modes of karyotype evolution via chromosome fusion or intercentromeric recombination.</title>
        <authorList>
            <person name="Coelho M.A."/>
            <person name="David-Palma M."/>
            <person name="Shea T."/>
            <person name="Bowers K."/>
            <person name="McGinley-Smith S."/>
            <person name="Mohammad A.W."/>
            <person name="Gnirke A."/>
            <person name="Yurkov A.M."/>
            <person name="Nowrousian M."/>
            <person name="Sun S."/>
            <person name="Cuomo C.A."/>
            <person name="Heitman J."/>
        </authorList>
    </citation>
    <scope>NUCLEOTIDE SEQUENCE</scope>
    <source>
        <strain evidence="5">CBS 10117</strain>
    </source>
</reference>
<evidence type="ECO:0000313" key="4">
    <source>
        <dbReference type="EMBL" id="OBR86609.1"/>
    </source>
</evidence>
<dbReference type="GO" id="GO:0016407">
    <property type="term" value="F:acetyltransferase activity"/>
    <property type="evidence" value="ECO:0007669"/>
    <property type="project" value="InterPro"/>
</dbReference>
<evidence type="ECO:0000259" key="3">
    <source>
        <dbReference type="SMART" id="SM01266"/>
    </source>
</evidence>
<keyword evidence="2" id="KW-0808">Transferase</keyword>
<feature type="domain" description="Maltose/galactoside acetyltransferase" evidence="3">
    <location>
        <begin position="22"/>
        <end position="73"/>
    </location>
</feature>
<dbReference type="InterPro" id="IPR018357">
    <property type="entry name" value="Hexapep_transf_CS"/>
</dbReference>
<accession>A0A1A6A977</accession>
<dbReference type="PROSITE" id="PS00101">
    <property type="entry name" value="HEXAPEP_TRANSFERASES"/>
    <property type="match status" value="1"/>
</dbReference>
<dbReference type="AlphaFoldDB" id="A0A1A6A977"/>
<dbReference type="PANTHER" id="PTHR23416">
    <property type="entry name" value="SIALIC ACID SYNTHASE-RELATED"/>
    <property type="match status" value="1"/>
</dbReference>
<dbReference type="KEGG" id="kdj:28966317"/>
<dbReference type="InterPro" id="IPR001451">
    <property type="entry name" value="Hexapep"/>
</dbReference>
<sequence>MSSFDMIARPPPVREGEDTVQLELMISGKPYLAFQPYLTRVRDESAEKVYQFNQERNTERRMKLAEGFISLLQQDKGQSSIALPFSCEYGFNITLGYDVYLGPDCQLIDVCPINIGNRTMIGGSCRLYTPCHPISPEERNGLKGPEWAKPIVIGEDCWIGGGVIICPGVTIGDGVTVGAGSVVTKDIPDRVVAVGNPARIIKSILADGTTVPVPKA</sequence>
<keyword evidence="6" id="KW-1185">Reference proteome</keyword>
<dbReference type="GO" id="GO:0008374">
    <property type="term" value="F:O-acyltransferase activity"/>
    <property type="evidence" value="ECO:0007669"/>
    <property type="project" value="TreeGrafter"/>
</dbReference>
<evidence type="ECO:0000256" key="2">
    <source>
        <dbReference type="ARBA" id="ARBA00022679"/>
    </source>
</evidence>
<name>A0A1A6A977_9TREE</name>
<evidence type="ECO:0000313" key="6">
    <source>
        <dbReference type="Proteomes" id="UP000078595"/>
    </source>
</evidence>
<comment type="similarity">
    <text evidence="1">Belongs to the transferase hexapeptide repeat family.</text>
</comment>
<dbReference type="InterPro" id="IPR011004">
    <property type="entry name" value="Trimer_LpxA-like_sf"/>
</dbReference>
<dbReference type="SUPFAM" id="SSF51161">
    <property type="entry name" value="Trimeric LpxA-like enzymes"/>
    <property type="match status" value="1"/>
</dbReference>
<protein>
    <submittedName>
        <fullName evidence="4">Maltose O-acetyltransferase</fullName>
    </submittedName>
</protein>
<dbReference type="PANTHER" id="PTHR23416:SF23">
    <property type="entry name" value="ACETYLTRANSFERASE C18B11.09C-RELATED"/>
    <property type="match status" value="1"/>
</dbReference>
<gene>
    <name evidence="4" type="ORF">I303_02618</name>
    <name evidence="5" type="ORF">I303_102604</name>
</gene>
<dbReference type="InterPro" id="IPR051159">
    <property type="entry name" value="Hexapeptide_acetyltransf"/>
</dbReference>
<dbReference type="VEuPathDB" id="FungiDB:I303_02618"/>
<dbReference type="OrthoDB" id="25818at2759"/>
<reference evidence="5" key="2">
    <citation type="submission" date="2013-07" db="EMBL/GenBank/DDBJ databases">
        <authorList>
            <consortium name="The Broad Institute Genome Sequencing Platform"/>
            <person name="Cuomo C."/>
            <person name="Litvintseva A."/>
            <person name="Chen Y."/>
            <person name="Heitman J."/>
            <person name="Sun S."/>
            <person name="Springer D."/>
            <person name="Dromer F."/>
            <person name="Young S.K."/>
            <person name="Zeng Q."/>
            <person name="Gargeya S."/>
            <person name="Fitzgerald M."/>
            <person name="Abouelleil A."/>
            <person name="Alvarado L."/>
            <person name="Berlin A.M."/>
            <person name="Chapman S.B."/>
            <person name="Dewar J."/>
            <person name="Goldberg J."/>
            <person name="Griggs A."/>
            <person name="Gujja S."/>
            <person name="Hansen M."/>
            <person name="Howarth C."/>
            <person name="Imamovic A."/>
            <person name="Larimer J."/>
            <person name="McCowan C."/>
            <person name="Murphy C."/>
            <person name="Pearson M."/>
            <person name="Priest M."/>
            <person name="Roberts A."/>
            <person name="Saif S."/>
            <person name="Shea T."/>
            <person name="Sykes S."/>
            <person name="Wortman J."/>
            <person name="Nusbaum C."/>
            <person name="Birren B."/>
        </authorList>
    </citation>
    <scope>NUCLEOTIDE SEQUENCE</scope>
    <source>
        <strain evidence="5">CBS 10117</strain>
    </source>
</reference>
<dbReference type="Pfam" id="PF12464">
    <property type="entry name" value="Mac"/>
    <property type="match status" value="1"/>
</dbReference>
<dbReference type="GeneID" id="28966317"/>
<dbReference type="Gene3D" id="2.160.10.10">
    <property type="entry name" value="Hexapeptide repeat proteins"/>
    <property type="match status" value="1"/>
</dbReference>
<dbReference type="Proteomes" id="UP000078595">
    <property type="component" value="Chromosome 3"/>
</dbReference>
<dbReference type="STRING" id="1296121.A0A1A6A977"/>
<reference evidence="4" key="1">
    <citation type="submission" date="2013-07" db="EMBL/GenBank/DDBJ databases">
        <title>The Genome Sequence of Cryptococcus dejecticola CBS10117.</title>
        <authorList>
            <consortium name="The Broad Institute Genome Sequencing Platform"/>
            <person name="Cuomo C."/>
            <person name="Litvintseva A."/>
            <person name="Chen Y."/>
            <person name="Heitman J."/>
            <person name="Sun S."/>
            <person name="Springer D."/>
            <person name="Dromer F."/>
            <person name="Young S.K."/>
            <person name="Zeng Q."/>
            <person name="Gargeya S."/>
            <person name="Fitzgerald M."/>
            <person name="Abouelleil A."/>
            <person name="Alvarado L."/>
            <person name="Berlin A.M."/>
            <person name="Chapman S.B."/>
            <person name="Dewar J."/>
            <person name="Goldberg J."/>
            <person name="Griggs A."/>
            <person name="Gujja S."/>
            <person name="Hansen M."/>
            <person name="Howarth C."/>
            <person name="Imamovic A."/>
            <person name="Larimer J."/>
            <person name="McCowan C."/>
            <person name="Murphy C."/>
            <person name="Pearson M."/>
            <person name="Priest M."/>
            <person name="Roberts A."/>
            <person name="Saif S."/>
            <person name="Shea T."/>
            <person name="Sykes S."/>
            <person name="Wortman J."/>
            <person name="Nusbaum C."/>
            <person name="Birren B."/>
        </authorList>
    </citation>
    <scope>NUCLEOTIDE SEQUENCE [LARGE SCALE GENOMIC DNA]</scope>
    <source>
        <strain evidence="4">CBS 10117</strain>
    </source>
</reference>
<dbReference type="Pfam" id="PF00132">
    <property type="entry name" value="Hexapep"/>
    <property type="match status" value="1"/>
</dbReference>
<evidence type="ECO:0000313" key="5">
    <source>
        <dbReference type="EMBL" id="WWC60041.1"/>
    </source>
</evidence>
<dbReference type="RefSeq" id="XP_018264451.1">
    <property type="nucleotide sequence ID" value="XM_018405957.1"/>
</dbReference>